<sequence>MEKKTRPFGVLDQVGYVCGDMAGSFVNLFVDAYFLTFCTYVLGINPAWMATLFLVARLWDAINDPIMGSFPDRWRLGKSGDKFKPWIKLFMIPLALSGILCFSKVSFTGVALHAWVAFVYILYGMSYTGTSMPFGAMASVVSTDPIDRSKLSRARSIGGTLVGIGALSMVPVFCFDKDSNIMPERFTLMAAIFGVLSIVCYLLLCHFTPERIHEKHAPGQKFEYSKVLKAAFKNRPLIGVMIATIGSMLFITGSSQLRSYIYKEFYHDTGAMTIASLGSLPVMIICFILVPKIVAKFGKRNVILVMSAYNLVLSALILFFPIQNVMLYTILNLLATIGQTAFAMLIWALVTDCLDYSEWKMNIRSDGSMYSLYTFSRKIGSTIASTGAASALAAIGYVSGAGAVQAAATVNNIYYLVNAVPVITCILELIGIGLIFNLDQKATETMYAELAERRANGTADEA</sequence>
<feature type="transmembrane region" description="Helical" evidence="1">
    <location>
        <begin position="185"/>
        <end position="205"/>
    </location>
</feature>
<keyword evidence="1" id="KW-0812">Transmembrane</keyword>
<dbReference type="AlphaFoldDB" id="A0A2A7B287"/>
<dbReference type="InterPro" id="IPR039672">
    <property type="entry name" value="MFS_2"/>
</dbReference>
<evidence type="ECO:0000256" key="1">
    <source>
        <dbReference type="SAM" id="Phobius"/>
    </source>
</evidence>
<dbReference type="GO" id="GO:0015293">
    <property type="term" value="F:symporter activity"/>
    <property type="evidence" value="ECO:0007669"/>
    <property type="project" value="InterPro"/>
</dbReference>
<feature type="transmembrane region" description="Helical" evidence="1">
    <location>
        <begin position="328"/>
        <end position="350"/>
    </location>
</feature>
<feature type="transmembrane region" description="Helical" evidence="1">
    <location>
        <begin position="86"/>
        <end position="105"/>
    </location>
</feature>
<keyword evidence="1" id="KW-1133">Transmembrane helix</keyword>
<feature type="transmembrane region" description="Helical" evidence="1">
    <location>
        <begin position="269"/>
        <end position="290"/>
    </location>
</feature>
<dbReference type="GO" id="GO:0008643">
    <property type="term" value="P:carbohydrate transport"/>
    <property type="evidence" value="ECO:0007669"/>
    <property type="project" value="InterPro"/>
</dbReference>
<dbReference type="Proteomes" id="UP000220904">
    <property type="component" value="Unassembled WGS sequence"/>
</dbReference>
<dbReference type="SUPFAM" id="SSF103473">
    <property type="entry name" value="MFS general substrate transporter"/>
    <property type="match status" value="1"/>
</dbReference>
<feature type="transmembrane region" description="Helical" evidence="1">
    <location>
        <begin position="302"/>
        <end position="322"/>
    </location>
</feature>
<dbReference type="InterPro" id="IPR001927">
    <property type="entry name" value="Na/Gal_symport"/>
</dbReference>
<dbReference type="GO" id="GO:0005886">
    <property type="term" value="C:plasma membrane"/>
    <property type="evidence" value="ECO:0007669"/>
    <property type="project" value="TreeGrafter"/>
</dbReference>
<reference evidence="2 3" key="1">
    <citation type="journal article" date="2017" name="Front. Microbiol.">
        <title>New Insights into the Diversity of the Genus Faecalibacterium.</title>
        <authorList>
            <person name="Benevides L."/>
            <person name="Burman S."/>
            <person name="Martin R."/>
            <person name="Robert V."/>
            <person name="Thomas M."/>
            <person name="Miquel S."/>
            <person name="Chain F."/>
            <person name="Sokol H."/>
            <person name="Bermudez-Humaran L.G."/>
            <person name="Morrison M."/>
            <person name="Langella P."/>
            <person name="Azevedo V.A."/>
            <person name="Chatel J.M."/>
            <person name="Soares S."/>
        </authorList>
    </citation>
    <scope>NUCLEOTIDE SEQUENCE [LARGE SCALE GENOMIC DNA]</scope>
    <source>
        <strain evidence="2 3">AHMP21</strain>
    </source>
</reference>
<accession>A0A2A7B287</accession>
<dbReference type="PANTHER" id="PTHR11328">
    <property type="entry name" value="MAJOR FACILITATOR SUPERFAMILY DOMAIN-CONTAINING PROTEIN"/>
    <property type="match status" value="1"/>
</dbReference>
<organism evidence="2 3">
    <name type="scientific">Faecalibacterium prausnitzii</name>
    <dbReference type="NCBI Taxonomy" id="853"/>
    <lineage>
        <taxon>Bacteria</taxon>
        <taxon>Bacillati</taxon>
        <taxon>Bacillota</taxon>
        <taxon>Clostridia</taxon>
        <taxon>Eubacteriales</taxon>
        <taxon>Oscillospiraceae</taxon>
        <taxon>Faecalibacterium</taxon>
    </lineage>
</organism>
<dbReference type="OrthoDB" id="9764596at2"/>
<evidence type="ECO:0000313" key="3">
    <source>
        <dbReference type="Proteomes" id="UP000220904"/>
    </source>
</evidence>
<feature type="transmembrane region" description="Helical" evidence="1">
    <location>
        <begin position="379"/>
        <end position="401"/>
    </location>
</feature>
<feature type="transmembrane region" description="Helical" evidence="1">
    <location>
        <begin position="413"/>
        <end position="436"/>
    </location>
</feature>
<proteinExistence type="predicted"/>
<dbReference type="GO" id="GO:0006814">
    <property type="term" value="P:sodium ion transport"/>
    <property type="evidence" value="ECO:0007669"/>
    <property type="project" value="InterPro"/>
</dbReference>
<dbReference type="EMBL" id="NOUV01000026">
    <property type="protein sequence ID" value="PDX85506.1"/>
    <property type="molecule type" value="Genomic_DNA"/>
</dbReference>
<feature type="transmembrane region" description="Helical" evidence="1">
    <location>
        <begin position="32"/>
        <end position="59"/>
    </location>
</feature>
<comment type="caution">
    <text evidence="2">The sequence shown here is derived from an EMBL/GenBank/DDBJ whole genome shotgun (WGS) entry which is preliminary data.</text>
</comment>
<dbReference type="PANTHER" id="PTHR11328:SF24">
    <property type="entry name" value="MAJOR FACILITATOR SUPERFAMILY (MFS) PROFILE DOMAIN-CONTAINING PROTEIN"/>
    <property type="match status" value="1"/>
</dbReference>
<evidence type="ECO:0000313" key="2">
    <source>
        <dbReference type="EMBL" id="PDX85506.1"/>
    </source>
</evidence>
<dbReference type="Gene3D" id="1.20.1250.20">
    <property type="entry name" value="MFS general substrate transporter like domains"/>
    <property type="match status" value="1"/>
</dbReference>
<protein>
    <submittedName>
        <fullName evidence="2">MFS transporter</fullName>
    </submittedName>
</protein>
<dbReference type="RefSeq" id="WP_097793629.1">
    <property type="nucleotide sequence ID" value="NZ_NOUV01000026.1"/>
</dbReference>
<feature type="transmembrane region" description="Helical" evidence="1">
    <location>
        <begin position="236"/>
        <end position="257"/>
    </location>
</feature>
<name>A0A2A7B287_9FIRM</name>
<feature type="transmembrane region" description="Helical" evidence="1">
    <location>
        <begin position="117"/>
        <end position="142"/>
    </location>
</feature>
<dbReference type="NCBIfam" id="TIGR00792">
    <property type="entry name" value="gph"/>
    <property type="match status" value="1"/>
</dbReference>
<keyword evidence="1" id="KW-0472">Membrane</keyword>
<dbReference type="Pfam" id="PF13347">
    <property type="entry name" value="MFS_2"/>
    <property type="match status" value="1"/>
</dbReference>
<feature type="transmembrane region" description="Helical" evidence="1">
    <location>
        <begin position="154"/>
        <end position="173"/>
    </location>
</feature>
<gene>
    <name evidence="2" type="ORF">CHR60_14645</name>
</gene>
<dbReference type="InterPro" id="IPR036259">
    <property type="entry name" value="MFS_trans_sf"/>
</dbReference>